<evidence type="ECO:0000256" key="1">
    <source>
        <dbReference type="ARBA" id="ARBA00001974"/>
    </source>
</evidence>
<feature type="domain" description="FAD-binding" evidence="6">
    <location>
        <begin position="8"/>
        <end position="347"/>
    </location>
</feature>
<keyword evidence="3" id="KW-0274">FAD</keyword>
<dbReference type="EMBL" id="CAVMBE010000013">
    <property type="protein sequence ID" value="CAK3928811.1"/>
    <property type="molecule type" value="Genomic_DNA"/>
</dbReference>
<comment type="cofactor">
    <cofactor evidence="1">
        <name>FAD</name>
        <dbReference type="ChEBI" id="CHEBI:57692"/>
    </cofactor>
</comment>
<dbReference type="Gene3D" id="3.50.50.60">
    <property type="entry name" value="FAD/NAD(P)-binding domain"/>
    <property type="match status" value="1"/>
</dbReference>
<proteinExistence type="predicted"/>
<evidence type="ECO:0000313" key="7">
    <source>
        <dbReference type="EMBL" id="CAK3928811.1"/>
    </source>
</evidence>
<dbReference type="Proteomes" id="UP001296104">
    <property type="component" value="Unassembled WGS sequence"/>
</dbReference>
<dbReference type="PANTHER" id="PTHR47178">
    <property type="entry name" value="MONOOXYGENASE, FAD-BINDING"/>
    <property type="match status" value="1"/>
</dbReference>
<dbReference type="Pfam" id="PF01494">
    <property type="entry name" value="FAD_binding_3"/>
    <property type="match status" value="1"/>
</dbReference>
<dbReference type="GO" id="GO:0004497">
    <property type="term" value="F:monooxygenase activity"/>
    <property type="evidence" value="ECO:0007669"/>
    <property type="project" value="UniProtKB-KW"/>
</dbReference>
<dbReference type="PANTHER" id="PTHR47178:SF2">
    <property type="entry name" value="FAD-BINDING DOMAIN-CONTAINING PROTEIN"/>
    <property type="match status" value="1"/>
</dbReference>
<dbReference type="InterPro" id="IPR036188">
    <property type="entry name" value="FAD/NAD-bd_sf"/>
</dbReference>
<evidence type="ECO:0000256" key="2">
    <source>
        <dbReference type="ARBA" id="ARBA00022630"/>
    </source>
</evidence>
<evidence type="ECO:0000256" key="3">
    <source>
        <dbReference type="ARBA" id="ARBA00022827"/>
    </source>
</evidence>
<reference evidence="7" key="1">
    <citation type="submission" date="2023-11" db="EMBL/GenBank/DDBJ databases">
        <authorList>
            <person name="Alioto T."/>
            <person name="Alioto T."/>
            <person name="Gomez Garrido J."/>
        </authorList>
    </citation>
    <scope>NUCLEOTIDE SEQUENCE</scope>
</reference>
<dbReference type="AlphaFoldDB" id="A0AAI8YVR8"/>
<dbReference type="GO" id="GO:0071949">
    <property type="term" value="F:FAD binding"/>
    <property type="evidence" value="ECO:0007669"/>
    <property type="project" value="InterPro"/>
</dbReference>
<evidence type="ECO:0000259" key="6">
    <source>
        <dbReference type="Pfam" id="PF01494"/>
    </source>
</evidence>
<protein>
    <submittedName>
        <fullName evidence="7">FAD NAD(P)-binding domain-containing</fullName>
    </submittedName>
</protein>
<organism evidence="7 8">
    <name type="scientific">Lecanosticta acicola</name>
    <dbReference type="NCBI Taxonomy" id="111012"/>
    <lineage>
        <taxon>Eukaryota</taxon>
        <taxon>Fungi</taxon>
        <taxon>Dikarya</taxon>
        <taxon>Ascomycota</taxon>
        <taxon>Pezizomycotina</taxon>
        <taxon>Dothideomycetes</taxon>
        <taxon>Dothideomycetidae</taxon>
        <taxon>Mycosphaerellales</taxon>
        <taxon>Mycosphaerellaceae</taxon>
        <taxon>Lecanosticta</taxon>
    </lineage>
</organism>
<evidence type="ECO:0000256" key="5">
    <source>
        <dbReference type="ARBA" id="ARBA00023033"/>
    </source>
</evidence>
<comment type="caution">
    <text evidence="7">The sequence shown here is derived from an EMBL/GenBank/DDBJ whole genome shotgun (WGS) entry which is preliminary data.</text>
</comment>
<sequence length="402" mass="44851">MAESTEPHVLIIGAGLTGLLIAHGLKTAGIQYTIFEQEDHGAYRPKEWTMGVHWGFPLMEKLLPDEIAARLISEASVDKTLDYVTPPQNGSRIYDGVSGEVLKELVAEGRLVRVSRRKLRGLISEGIEVKFGMRLKDLVYLEAGGVEAVFENGNRVKGTVVVGADGPRSAVRSLLFPDSPEEEVQCRHLDGLVHLSTTFSYGDAEKAKHVRSAHPVWSMMIHPDVFTYVCIQDVPDADKPEDWVFFIFIVWKGEKDPNWTQQDIREIVREKAEKIQEPFKSAILWIPEGIDLPSVDLGYWVSKEWDCRGGRATLAGDAAHPMPPYRGQGLNHAILDASKFVEVMKKIAHGGMDQKEAVKGYGDEVAKRGGEETSLSTKNAYMMLAYDEFKESPYMKHGLSKQ</sequence>
<dbReference type="SUPFAM" id="SSF51905">
    <property type="entry name" value="FAD/NAD(P)-binding domain"/>
    <property type="match status" value="1"/>
</dbReference>
<gene>
    <name evidence="7" type="ORF">LECACI_7A002898</name>
</gene>
<keyword evidence="2" id="KW-0285">Flavoprotein</keyword>
<name>A0AAI8YVR8_9PEZI</name>
<accession>A0AAI8YVR8</accession>
<keyword evidence="8" id="KW-1185">Reference proteome</keyword>
<keyword evidence="4" id="KW-0560">Oxidoreductase</keyword>
<dbReference type="InterPro" id="IPR002938">
    <property type="entry name" value="FAD-bd"/>
</dbReference>
<evidence type="ECO:0000313" key="8">
    <source>
        <dbReference type="Proteomes" id="UP001296104"/>
    </source>
</evidence>
<dbReference type="PRINTS" id="PR00420">
    <property type="entry name" value="RNGMNOXGNASE"/>
</dbReference>
<keyword evidence="5" id="KW-0503">Monooxygenase</keyword>
<evidence type="ECO:0000256" key="4">
    <source>
        <dbReference type="ARBA" id="ARBA00023002"/>
    </source>
</evidence>